<dbReference type="OrthoDB" id="109596at2157"/>
<evidence type="ECO:0000313" key="5">
    <source>
        <dbReference type="Proteomes" id="UP000297295"/>
    </source>
</evidence>
<dbReference type="FunFam" id="3.40.50.2000:FF:000119">
    <property type="entry name" value="Glycosyl transferase group 1"/>
    <property type="match status" value="1"/>
</dbReference>
<dbReference type="CDD" id="cd03809">
    <property type="entry name" value="GT4_MtfB-like"/>
    <property type="match status" value="1"/>
</dbReference>
<evidence type="ECO:0000256" key="1">
    <source>
        <dbReference type="ARBA" id="ARBA00022679"/>
    </source>
</evidence>
<reference evidence="4 5" key="1">
    <citation type="submission" date="2017-11" db="EMBL/GenBank/DDBJ databases">
        <title>Isolation and Characterization of Methanogenic Archaea from Saline Meromictic Lake at Siberia.</title>
        <authorList>
            <person name="Shen Y."/>
            <person name="Huang H.-H."/>
            <person name="Lai M.-C."/>
            <person name="Chen S.-C."/>
        </authorList>
    </citation>
    <scope>NUCLEOTIDE SEQUENCE [LARGE SCALE GENOMIC DNA]</scope>
    <source>
        <strain evidence="4 5">SY-01</strain>
    </source>
</reference>
<dbReference type="PANTHER" id="PTHR46401">
    <property type="entry name" value="GLYCOSYLTRANSFERASE WBBK-RELATED"/>
    <property type="match status" value="1"/>
</dbReference>
<dbReference type="RefSeq" id="WP_135388994.1">
    <property type="nucleotide sequence ID" value="NZ_PGGK01000003.1"/>
</dbReference>
<protein>
    <submittedName>
        <fullName evidence="4">Glycosyltransferase family 1 protein</fullName>
    </submittedName>
</protein>
<dbReference type="Pfam" id="PF13439">
    <property type="entry name" value="Glyco_transf_4"/>
    <property type="match status" value="1"/>
</dbReference>
<dbReference type="InterPro" id="IPR001296">
    <property type="entry name" value="Glyco_trans_1"/>
</dbReference>
<dbReference type="SUPFAM" id="SSF53756">
    <property type="entry name" value="UDP-Glycosyltransferase/glycogen phosphorylase"/>
    <property type="match status" value="1"/>
</dbReference>
<gene>
    <name evidence="4" type="ORF">CUN85_03745</name>
</gene>
<evidence type="ECO:0000259" key="3">
    <source>
        <dbReference type="Pfam" id="PF13439"/>
    </source>
</evidence>
<dbReference type="PANTHER" id="PTHR46401:SF2">
    <property type="entry name" value="GLYCOSYLTRANSFERASE WBBK-RELATED"/>
    <property type="match status" value="1"/>
</dbReference>
<dbReference type="InterPro" id="IPR028098">
    <property type="entry name" value="Glyco_trans_4-like_N"/>
</dbReference>
<dbReference type="GO" id="GO:0016757">
    <property type="term" value="F:glycosyltransferase activity"/>
    <property type="evidence" value="ECO:0007669"/>
    <property type="project" value="InterPro"/>
</dbReference>
<evidence type="ECO:0000259" key="2">
    <source>
        <dbReference type="Pfam" id="PF00534"/>
    </source>
</evidence>
<feature type="domain" description="Glycosyl transferase family 1" evidence="2">
    <location>
        <begin position="187"/>
        <end position="347"/>
    </location>
</feature>
<sequence>MKIGFDSRTLMVKGGSRTYAYNLIQEIMKEHKEIEIALFGGDKVQNYTPINPFPQNEFLRVIWENLSIIPYMKKEGIDVFHGLKNVAPYYNYSNTKTVITVHDITPLIFPSMLPLKAQMYWNIIKFNIKKADKIISVSNTTKNDLIKTLNIDKDKISVIYHGISEEFKIIPTVEKNRSVYLAKYGLNLPESSIVVLAVSTIHPRKNYLNLITAFNAVKEKSSIPVHLVIVGKVDNESYSKEVNHLIATNNLSNNVHLLGYVPDEELPALYNLADLFVYPSIYEGFGLPILEAQACGCPVITSNLSSMPEVAGNGAILVDPTNMEEITSAIYTLVLDSRLRKELIEKGMENCKKFSWEKCAEETLNVYAGVNNGK</sequence>
<dbReference type="Gene3D" id="3.40.50.2000">
    <property type="entry name" value="Glycogen Phosphorylase B"/>
    <property type="match status" value="2"/>
</dbReference>
<evidence type="ECO:0000313" key="4">
    <source>
        <dbReference type="EMBL" id="TGC10614.1"/>
    </source>
</evidence>
<keyword evidence="1 4" id="KW-0808">Transferase</keyword>
<organism evidence="4 5">
    <name type="scientific">Methanolobus halotolerans</name>
    <dbReference type="NCBI Taxonomy" id="2052935"/>
    <lineage>
        <taxon>Archaea</taxon>
        <taxon>Methanobacteriati</taxon>
        <taxon>Methanobacteriota</taxon>
        <taxon>Stenosarchaea group</taxon>
        <taxon>Methanomicrobia</taxon>
        <taxon>Methanosarcinales</taxon>
        <taxon>Methanosarcinaceae</taxon>
        <taxon>Methanolobus</taxon>
    </lineage>
</organism>
<dbReference type="EMBL" id="PGGK01000003">
    <property type="protein sequence ID" value="TGC10614.1"/>
    <property type="molecule type" value="Genomic_DNA"/>
</dbReference>
<keyword evidence="5" id="KW-1185">Reference proteome</keyword>
<feature type="domain" description="Glycosyltransferase subfamily 4-like N-terminal" evidence="3">
    <location>
        <begin position="14"/>
        <end position="166"/>
    </location>
</feature>
<dbReference type="Proteomes" id="UP000297295">
    <property type="component" value="Unassembled WGS sequence"/>
</dbReference>
<dbReference type="AlphaFoldDB" id="A0A4E0QBQ9"/>
<accession>A0A4E0QBQ9</accession>
<proteinExistence type="predicted"/>
<comment type="caution">
    <text evidence="4">The sequence shown here is derived from an EMBL/GenBank/DDBJ whole genome shotgun (WGS) entry which is preliminary data.</text>
</comment>
<name>A0A4E0QBQ9_9EURY</name>
<dbReference type="Pfam" id="PF00534">
    <property type="entry name" value="Glycos_transf_1"/>
    <property type="match status" value="1"/>
</dbReference>